<comment type="subcellular location">
    <subcellularLocation>
        <location evidence="9">Secreted</location>
    </subcellularLocation>
</comment>
<evidence type="ECO:0000256" key="1">
    <source>
        <dbReference type="ARBA" id="ARBA00009388"/>
    </source>
</evidence>
<dbReference type="AlphaFoldDB" id="A0A0K1EGV2"/>
<dbReference type="EMBL" id="CP012159">
    <property type="protein sequence ID" value="AKT40085.1"/>
    <property type="molecule type" value="Genomic_DNA"/>
</dbReference>
<dbReference type="PANTHER" id="PTHR33794">
    <property type="entry name" value="BACILLOLYSIN"/>
    <property type="match status" value="1"/>
</dbReference>
<dbReference type="InterPro" id="IPR050728">
    <property type="entry name" value="Zinc_Metalloprotease_M4"/>
</dbReference>
<dbReference type="InterPro" id="IPR001570">
    <property type="entry name" value="Peptidase_M4_C_domain"/>
</dbReference>
<keyword evidence="6 9" id="KW-0862">Zinc</keyword>
<evidence type="ECO:0000313" key="13">
    <source>
        <dbReference type="EMBL" id="AKT40085.1"/>
    </source>
</evidence>
<evidence type="ECO:0000256" key="2">
    <source>
        <dbReference type="ARBA" id="ARBA00022670"/>
    </source>
</evidence>
<dbReference type="InterPro" id="IPR011096">
    <property type="entry name" value="FTP_domain"/>
</dbReference>
<dbReference type="GO" id="GO:0046872">
    <property type="term" value="F:metal ion binding"/>
    <property type="evidence" value="ECO:0007669"/>
    <property type="project" value="UniProtKB-UniRule"/>
</dbReference>
<dbReference type="Gene3D" id="3.10.450.490">
    <property type="match status" value="1"/>
</dbReference>
<dbReference type="Pfam" id="PF01447">
    <property type="entry name" value="Peptidase_M4"/>
    <property type="match status" value="1"/>
</dbReference>
<dbReference type="OrthoDB" id="5378341at2"/>
<feature type="domain" description="Peptidase M4 C-terminal" evidence="11">
    <location>
        <begin position="383"/>
        <end position="556"/>
    </location>
</feature>
<evidence type="ECO:0000256" key="9">
    <source>
        <dbReference type="RuleBase" id="RU366073"/>
    </source>
</evidence>
<keyword evidence="3" id="KW-0479">Metal-binding</keyword>
<dbReference type="InterPro" id="IPR013856">
    <property type="entry name" value="Peptidase_M4_domain"/>
</dbReference>
<evidence type="ECO:0000259" key="10">
    <source>
        <dbReference type="Pfam" id="PF01447"/>
    </source>
</evidence>
<dbReference type="PRINTS" id="PR00730">
    <property type="entry name" value="THERMOLYSIN"/>
</dbReference>
<feature type="domain" description="FTP" evidence="12">
    <location>
        <begin position="73"/>
        <end position="120"/>
    </location>
</feature>
<gene>
    <name evidence="13" type="ORF">CMC5_042380</name>
</gene>
<dbReference type="Gene3D" id="3.10.450.40">
    <property type="match status" value="1"/>
</dbReference>
<protein>
    <recommendedName>
        <fullName evidence="9">Neutral metalloproteinase</fullName>
        <ecNumber evidence="9">3.4.24.-</ecNumber>
    </recommendedName>
</protein>
<evidence type="ECO:0000256" key="5">
    <source>
        <dbReference type="ARBA" id="ARBA00022801"/>
    </source>
</evidence>
<feature type="signal peptide" evidence="9">
    <location>
        <begin position="1"/>
        <end position="28"/>
    </location>
</feature>
<dbReference type="SUPFAM" id="SSF55486">
    <property type="entry name" value="Metalloproteases ('zincins'), catalytic domain"/>
    <property type="match status" value="1"/>
</dbReference>
<dbReference type="GO" id="GO:0004222">
    <property type="term" value="F:metalloendopeptidase activity"/>
    <property type="evidence" value="ECO:0007669"/>
    <property type="project" value="UniProtKB-UniRule"/>
</dbReference>
<reference evidence="13 14" key="1">
    <citation type="submission" date="2015-07" db="EMBL/GenBank/DDBJ databases">
        <title>Genome analysis of myxobacterium Chondromyces crocatus Cm c5 reveals a high potential for natural compound synthesis and the genetic basis for the loss of fruiting body formation.</title>
        <authorList>
            <person name="Zaburannyi N."/>
            <person name="Bunk B."/>
            <person name="Maier J."/>
            <person name="Overmann J."/>
            <person name="Mueller R."/>
        </authorList>
    </citation>
    <scope>NUCLEOTIDE SEQUENCE [LARGE SCALE GENOMIC DNA]</scope>
    <source>
        <strain evidence="13 14">Cm c5</strain>
    </source>
</reference>
<evidence type="ECO:0000256" key="6">
    <source>
        <dbReference type="ARBA" id="ARBA00022833"/>
    </source>
</evidence>
<comment type="cofactor">
    <cofactor evidence="9">
        <name>Zn(2+)</name>
        <dbReference type="ChEBI" id="CHEBI:29105"/>
    </cofactor>
</comment>
<keyword evidence="4 9" id="KW-0732">Signal</keyword>
<organism evidence="13 14">
    <name type="scientific">Chondromyces crocatus</name>
    <dbReference type="NCBI Taxonomy" id="52"/>
    <lineage>
        <taxon>Bacteria</taxon>
        <taxon>Pseudomonadati</taxon>
        <taxon>Myxococcota</taxon>
        <taxon>Polyangia</taxon>
        <taxon>Polyangiales</taxon>
        <taxon>Polyangiaceae</taxon>
        <taxon>Chondromyces</taxon>
    </lineage>
</organism>
<proteinExistence type="inferred from homology"/>
<dbReference type="PANTHER" id="PTHR33794:SF1">
    <property type="entry name" value="BACILLOLYSIN"/>
    <property type="match status" value="1"/>
</dbReference>
<keyword evidence="14" id="KW-1185">Reference proteome</keyword>
<comment type="function">
    <text evidence="9">Extracellular zinc metalloprotease.</text>
</comment>
<keyword evidence="2 9" id="KW-0645">Protease</keyword>
<dbReference type="PATRIC" id="fig|52.7.peg.4663"/>
<dbReference type="InterPro" id="IPR023612">
    <property type="entry name" value="Peptidase_M4"/>
</dbReference>
<comment type="similarity">
    <text evidence="1 9">Belongs to the peptidase M4 family.</text>
</comment>
<feature type="active site" evidence="8">
    <location>
        <position position="373"/>
    </location>
</feature>
<dbReference type="InterPro" id="IPR027268">
    <property type="entry name" value="Peptidase_M4/M1_CTD_sf"/>
</dbReference>
<dbReference type="GO" id="GO:0006508">
    <property type="term" value="P:proteolysis"/>
    <property type="evidence" value="ECO:0007669"/>
    <property type="project" value="UniProtKB-KW"/>
</dbReference>
<keyword evidence="9" id="KW-0964">Secreted</keyword>
<evidence type="ECO:0000256" key="3">
    <source>
        <dbReference type="ARBA" id="ARBA00022723"/>
    </source>
</evidence>
<accession>A0A0K1EGV2</accession>
<dbReference type="Pfam" id="PF02868">
    <property type="entry name" value="Peptidase_M4_C"/>
    <property type="match status" value="1"/>
</dbReference>
<sequence>MSVSGSSRALRVRVGLTLCAMVPFSFLAVQGCSSGTPEVFGEGSDEELKAAVEISLGELEGRLAPEGIEARRDLEVRNVVVDELRMAHTRVQQVVHGVPVFGGEAIVHLERDGGVFAVTDAIARKVSGDLQVTPAFGPEVAIDIVLAGYDCVDCLTDEPTADLWVLPMEDAARLAYRVSLRREDGSAQTGMPVVFVDALGGETLWSYDNLQTNTVATGHSLYNGQVQINTYAASGQYTLEDTTRRIATRDNRNTPSALLAMFGFAGSTYDFASTGLVWGTLAGNAQNAGVEAHYASGKVYDFYKTAFGRNGIDGNNGPGTVNAKDGGSKLVVSRVHYSTKYNNAFWNGSVMTYGDGDGTTFSPLVTLDICGHEMTHGVIERTANLTYSGESGALNEAIADIMGAMVERSARGESANTWLIGEDAYTPGTPGDALRYMDDPHRAPNNGYTANGDPDHYSERYTGTADNGGVHINSGIVNKMFYLLAVGGEHHRGGSMAGIGADKAAAIVYKALTSYMTSSTNFAQARTAMINAATALHGSGSAEATAVGQAWSLVGVN</sequence>
<evidence type="ECO:0000256" key="8">
    <source>
        <dbReference type="PIRSR" id="PIRSR623612-1"/>
    </source>
</evidence>
<feature type="chain" id="PRO_5023153375" description="Neutral metalloproteinase" evidence="9">
    <location>
        <begin position="29"/>
        <end position="557"/>
    </location>
</feature>
<keyword evidence="7 9" id="KW-0482">Metalloprotease</keyword>
<evidence type="ECO:0000256" key="7">
    <source>
        <dbReference type="ARBA" id="ARBA00023049"/>
    </source>
</evidence>
<dbReference type="Gene3D" id="3.10.170.10">
    <property type="match status" value="1"/>
</dbReference>
<keyword evidence="5 9" id="KW-0378">Hydrolase</keyword>
<dbReference type="STRING" id="52.CMC5_042380"/>
<dbReference type="CDD" id="cd09597">
    <property type="entry name" value="M4_TLP"/>
    <property type="match status" value="1"/>
</dbReference>
<dbReference type="Gene3D" id="1.10.390.10">
    <property type="entry name" value="Neutral Protease Domain 2"/>
    <property type="match status" value="1"/>
</dbReference>
<dbReference type="Proteomes" id="UP000067626">
    <property type="component" value="Chromosome"/>
</dbReference>
<dbReference type="KEGG" id="ccro:CMC5_042380"/>
<evidence type="ECO:0000256" key="4">
    <source>
        <dbReference type="ARBA" id="ARBA00022729"/>
    </source>
</evidence>
<dbReference type="EC" id="3.4.24.-" evidence="9"/>
<feature type="active site" description="Proton donor" evidence="8">
    <location>
        <position position="471"/>
    </location>
</feature>
<feature type="domain" description="Peptidase M4" evidence="10">
    <location>
        <begin position="216"/>
        <end position="380"/>
    </location>
</feature>
<evidence type="ECO:0000259" key="12">
    <source>
        <dbReference type="Pfam" id="PF07504"/>
    </source>
</evidence>
<name>A0A0K1EGV2_CHOCO</name>
<evidence type="ECO:0000313" key="14">
    <source>
        <dbReference type="Proteomes" id="UP000067626"/>
    </source>
</evidence>
<dbReference type="Pfam" id="PF07504">
    <property type="entry name" value="FTP"/>
    <property type="match status" value="1"/>
</dbReference>
<dbReference type="GO" id="GO:0005576">
    <property type="term" value="C:extracellular region"/>
    <property type="evidence" value="ECO:0007669"/>
    <property type="project" value="UniProtKB-SubCell"/>
</dbReference>
<evidence type="ECO:0000259" key="11">
    <source>
        <dbReference type="Pfam" id="PF02868"/>
    </source>
</evidence>